<feature type="domain" description="VIT" evidence="4">
    <location>
        <begin position="18"/>
        <end position="146"/>
    </location>
</feature>
<comment type="similarity">
    <text evidence="1">Belongs to the TonB-dependent receptor family.</text>
</comment>
<gene>
    <name evidence="5" type="ORF">JBL43_05235</name>
</gene>
<dbReference type="Pfam" id="PF13715">
    <property type="entry name" value="CarbopepD_reg_2"/>
    <property type="match status" value="1"/>
</dbReference>
<dbReference type="InterPro" id="IPR008969">
    <property type="entry name" value="CarboxyPept-like_regulatory"/>
</dbReference>
<evidence type="ECO:0000256" key="3">
    <source>
        <dbReference type="SAM" id="SignalP"/>
    </source>
</evidence>
<feature type="signal peptide" evidence="3">
    <location>
        <begin position="1"/>
        <end position="18"/>
    </location>
</feature>
<evidence type="ECO:0000313" key="5">
    <source>
        <dbReference type="EMBL" id="MBJ2173630.1"/>
    </source>
</evidence>
<dbReference type="Gene3D" id="2.60.40.1120">
    <property type="entry name" value="Carboxypeptidase-like, regulatory domain"/>
    <property type="match status" value="1"/>
</dbReference>
<dbReference type="Gene3D" id="3.40.50.410">
    <property type="entry name" value="von Willebrand factor, type A domain"/>
    <property type="match status" value="1"/>
</dbReference>
<dbReference type="EMBL" id="JAEHFJ010000002">
    <property type="protein sequence ID" value="MBJ2173630.1"/>
    <property type="molecule type" value="Genomic_DNA"/>
</dbReference>
<dbReference type="RefSeq" id="WP_198840410.1">
    <property type="nucleotide sequence ID" value="NZ_JAEHFJ010000002.1"/>
</dbReference>
<dbReference type="SUPFAM" id="SSF53300">
    <property type="entry name" value="vWA-like"/>
    <property type="match status" value="1"/>
</dbReference>
<dbReference type="Gene3D" id="2.170.130.10">
    <property type="entry name" value="TonB-dependent receptor, plug domain"/>
    <property type="match status" value="1"/>
</dbReference>
<keyword evidence="3" id="KW-0732">Signal</keyword>
<keyword evidence="1" id="KW-0813">Transport</keyword>
<evidence type="ECO:0000313" key="6">
    <source>
        <dbReference type="Proteomes" id="UP000623301"/>
    </source>
</evidence>
<reference evidence="5 6" key="1">
    <citation type="submission" date="2020-12" db="EMBL/GenBank/DDBJ databases">
        <title>Aureibaculum luteum sp. nov. and Aureibaculum flavum sp. nov., novel members of the family Flavobacteriaceae isolated from Antarctic intertidal sediments.</title>
        <authorList>
            <person name="He X."/>
            <person name="Zhang X."/>
        </authorList>
    </citation>
    <scope>NUCLEOTIDE SEQUENCE [LARGE SCALE GENOMIC DNA]</scope>
    <source>
        <strain evidence="5 6">A20</strain>
    </source>
</reference>
<keyword evidence="6" id="KW-1185">Reference proteome</keyword>
<dbReference type="InterPro" id="IPR037066">
    <property type="entry name" value="Plug_dom_sf"/>
</dbReference>
<dbReference type="InterPro" id="IPR012910">
    <property type="entry name" value="Plug_dom"/>
</dbReference>
<dbReference type="Proteomes" id="UP000623301">
    <property type="component" value="Unassembled WGS sequence"/>
</dbReference>
<evidence type="ECO:0000256" key="1">
    <source>
        <dbReference type="PROSITE-ProRule" id="PRU01360"/>
    </source>
</evidence>
<dbReference type="Pfam" id="PF09906">
    <property type="entry name" value="DUF2135"/>
    <property type="match status" value="1"/>
</dbReference>
<dbReference type="Pfam" id="PF08487">
    <property type="entry name" value="VIT"/>
    <property type="match status" value="1"/>
</dbReference>
<dbReference type="SUPFAM" id="SSF48452">
    <property type="entry name" value="TPR-like"/>
    <property type="match status" value="1"/>
</dbReference>
<dbReference type="SUPFAM" id="SSF56935">
    <property type="entry name" value="Porins"/>
    <property type="match status" value="1"/>
</dbReference>
<keyword evidence="1" id="KW-0998">Cell outer membrane</keyword>
<organism evidence="5 6">
    <name type="scientific">Aureibaculum flavum</name>
    <dbReference type="NCBI Taxonomy" id="2795986"/>
    <lineage>
        <taxon>Bacteria</taxon>
        <taxon>Pseudomonadati</taxon>
        <taxon>Bacteroidota</taxon>
        <taxon>Flavobacteriia</taxon>
        <taxon>Flavobacteriales</taxon>
        <taxon>Flavobacteriaceae</taxon>
        <taxon>Aureibaculum</taxon>
    </lineage>
</organism>
<dbReference type="SMART" id="SM00609">
    <property type="entry name" value="VIT"/>
    <property type="match status" value="1"/>
</dbReference>
<dbReference type="PANTHER" id="PTHR45737:SF6">
    <property type="entry name" value="VON WILLEBRAND FACTOR A DOMAIN-CONTAINING PROTEIN 5A"/>
    <property type="match status" value="1"/>
</dbReference>
<feature type="chain" id="PRO_5045283326" evidence="3">
    <location>
        <begin position="19"/>
        <end position="1149"/>
    </location>
</feature>
<dbReference type="Gene3D" id="1.25.40.10">
    <property type="entry name" value="Tetratricopeptide repeat domain"/>
    <property type="match status" value="1"/>
</dbReference>
<dbReference type="Pfam" id="PF07715">
    <property type="entry name" value="Plug"/>
    <property type="match status" value="1"/>
</dbReference>
<comment type="caution">
    <text evidence="5">The sequence shown here is derived from an EMBL/GenBank/DDBJ whole genome shotgun (WGS) entry which is preliminary data.</text>
</comment>
<dbReference type="SUPFAM" id="SSF49464">
    <property type="entry name" value="Carboxypeptidase regulatory domain-like"/>
    <property type="match status" value="1"/>
</dbReference>
<dbReference type="PANTHER" id="PTHR45737">
    <property type="entry name" value="VON WILLEBRAND FACTOR A DOMAIN-CONTAINING PROTEIN 5A"/>
    <property type="match status" value="1"/>
</dbReference>
<proteinExistence type="inferred from homology"/>
<dbReference type="PROSITE" id="PS51468">
    <property type="entry name" value="VIT"/>
    <property type="match status" value="1"/>
</dbReference>
<dbReference type="InterPro" id="IPR036465">
    <property type="entry name" value="vWFA_dom_sf"/>
</dbReference>
<keyword evidence="1" id="KW-0812">Transmembrane</keyword>
<dbReference type="InterPro" id="IPR023997">
    <property type="entry name" value="TonB-dep_OMP_SusC/RagA_CS"/>
</dbReference>
<comment type="subcellular location">
    <subcellularLocation>
        <location evidence="1">Cell outer membrane</location>
        <topology evidence="1">Multi-pass membrane protein</topology>
    </subcellularLocation>
</comment>
<evidence type="ECO:0000259" key="4">
    <source>
        <dbReference type="PROSITE" id="PS51468"/>
    </source>
</evidence>
<evidence type="ECO:0000256" key="2">
    <source>
        <dbReference type="SAM" id="MobiDB-lite"/>
    </source>
</evidence>
<keyword evidence="1" id="KW-0472">Membrane</keyword>
<accession>A0ABS0WNR7</accession>
<dbReference type="NCBIfam" id="TIGR04057">
    <property type="entry name" value="SusC_RagA_signa"/>
    <property type="match status" value="1"/>
</dbReference>
<sequence length="1149" mass="130953">MKKLIILSFLMLNAIAFTQEAPKVLLKDKSTLKLTDLKVNVNIIGNTATTTYDMKFYNELDRTLEGELAFPLGQGQSVSNFAMEVNGNLRDAVIVEKELARVAFENTVRQNIDPGLLEKTQGNNYKARVYPILPKKHKQIVITYEQQLYTSDNTLQYVLPLNIKETLDSFSLTLMIPDNGDIPKINTENYKNTDFQLIGNAYLSTISKKNHIPNESVTIEIPTNTSKENVATYKEYFYSYKTSTPKTRLKVKPKQITIVWDASLSMRFRNLEKEIRILKEYVEYLENVEIQFISINNSISKNKSFSIVKGNMDSLENEIRAIHYDGGTSFDLSKTKLNKTDEVLLFSDGLSNLGDFKLSKNSPTYCLNAMTSSNHELLEAIATKSGANYINLARLSDTNAINILKQETFQFLGIKPSNNVTEVYPKKNTNVNSSFSISGKFKKNTSIELLFGYNGKVTETSKIDIKANNENKLVKRLWAKKKLAFLNQHKEENKESIISLAKQYHLMTDFTSMLILDRIEDYVKYQIEPPAELKQQYKELVKYKEEEIAWKLEDIQERKEEIFEDYQDILTWYKTKFPKRNRDQTKKKVANTTPQESTPQTTETEVEEEPLQPQNNSRETNDVATINNNVQLDSTKNIISGVVLASDGLPLPGVNVVVKGTTYGTNTDFDGKFALNANQNDELEFSFIGFDTTNYIVENTNEINIKLDESANNLDEVVVVGYGSQRKASITASVSTVVSNALSGKVTGVNVTYAPGASETTQIRGASSIETSQPLYVVDGVVVEVSPMGTLNPEDIDSMSVLKAASASAIYGARAANGVILITTKEGVENNSESIQEFNTKISSKTELQPWNPDEPYIKILEEEKTVEDAYNRYLKIRDEYANIPTFYLDVADFFDKKGNSEIAITVLTNLMEIELDNYELMKALAYKLEYFKKYKMAVLVYEKILELRPEEPQSYRDLALAYEEIGNFKKSYDLLYKIYNGDLLEKDEEELFYGIEHVAYIELSRLVNKYGKKLKLKKSFRKQFKKLPVDIRIVVDWNHKETDLDLWVIDPNKEEAYYKNNETKIGGHMSEDLTEGYGPEEFMLKNAIKGKYKISIDYFTDNVQKISGPTILKITIYRNYGKENESKNISILRLDEEEEEIEVGSITF</sequence>
<dbReference type="InterPro" id="IPR019220">
    <property type="entry name" value="DUF2135"/>
</dbReference>
<feature type="compositionally biased region" description="Low complexity" evidence="2">
    <location>
        <begin position="592"/>
        <end position="603"/>
    </location>
</feature>
<name>A0ABS0WNR7_9FLAO</name>
<keyword evidence="1" id="KW-1134">Transmembrane beta strand</keyword>
<dbReference type="PROSITE" id="PS52016">
    <property type="entry name" value="TONB_DEPENDENT_REC_3"/>
    <property type="match status" value="1"/>
</dbReference>
<feature type="region of interest" description="Disordered" evidence="2">
    <location>
        <begin position="583"/>
        <end position="621"/>
    </location>
</feature>
<dbReference type="InterPro" id="IPR039426">
    <property type="entry name" value="TonB-dep_rcpt-like"/>
</dbReference>
<dbReference type="InterPro" id="IPR013694">
    <property type="entry name" value="VIT"/>
</dbReference>
<dbReference type="InterPro" id="IPR011990">
    <property type="entry name" value="TPR-like_helical_dom_sf"/>
</dbReference>
<protein>
    <submittedName>
        <fullName evidence="5">Carboxypeptidase-like regulatory domain-containing protein</fullName>
    </submittedName>
</protein>